<dbReference type="Pfam" id="PF13561">
    <property type="entry name" value="adh_short_C2"/>
    <property type="match status" value="1"/>
</dbReference>
<dbReference type="SUPFAM" id="SSF51735">
    <property type="entry name" value="NAD(P)-binding Rossmann-fold domains"/>
    <property type="match status" value="1"/>
</dbReference>
<dbReference type="RefSeq" id="WP_272135455.1">
    <property type="nucleotide sequence ID" value="NZ_JAQNDM010000002.1"/>
</dbReference>
<protein>
    <submittedName>
        <fullName evidence="4">SDR family oxidoreductase</fullName>
    </submittedName>
</protein>
<evidence type="ECO:0000313" key="5">
    <source>
        <dbReference type="Proteomes" id="UP001221838"/>
    </source>
</evidence>
<dbReference type="Proteomes" id="UP001221838">
    <property type="component" value="Unassembled WGS sequence"/>
</dbReference>
<dbReference type="CDD" id="cd05233">
    <property type="entry name" value="SDR_c"/>
    <property type="match status" value="1"/>
</dbReference>
<gene>
    <name evidence="4" type="ORF">POL68_06030</name>
</gene>
<dbReference type="PROSITE" id="PS00061">
    <property type="entry name" value="ADH_SHORT"/>
    <property type="match status" value="1"/>
</dbReference>
<name>A0ABT5D2X8_9BACT</name>
<dbReference type="InterPro" id="IPR057326">
    <property type="entry name" value="KR_dom"/>
</dbReference>
<evidence type="ECO:0000256" key="1">
    <source>
        <dbReference type="ARBA" id="ARBA00006484"/>
    </source>
</evidence>
<organism evidence="4 5">
    <name type="scientific">Stigmatella ashevillensis</name>
    <dbReference type="NCBI Taxonomy" id="2995309"/>
    <lineage>
        <taxon>Bacteria</taxon>
        <taxon>Pseudomonadati</taxon>
        <taxon>Myxococcota</taxon>
        <taxon>Myxococcia</taxon>
        <taxon>Myxococcales</taxon>
        <taxon>Cystobacterineae</taxon>
        <taxon>Archangiaceae</taxon>
        <taxon>Stigmatella</taxon>
    </lineage>
</organism>
<dbReference type="EMBL" id="JAQNDM010000002">
    <property type="protein sequence ID" value="MDC0708023.1"/>
    <property type="molecule type" value="Genomic_DNA"/>
</dbReference>
<keyword evidence="2" id="KW-0560">Oxidoreductase</keyword>
<feature type="domain" description="Ketoreductase" evidence="3">
    <location>
        <begin position="7"/>
        <end position="188"/>
    </location>
</feature>
<keyword evidence="5" id="KW-1185">Reference proteome</keyword>
<dbReference type="PRINTS" id="PR00081">
    <property type="entry name" value="GDHRDH"/>
</dbReference>
<dbReference type="PANTHER" id="PTHR43639:SF1">
    <property type="entry name" value="SHORT-CHAIN DEHYDROGENASE_REDUCTASE FAMILY PROTEIN"/>
    <property type="match status" value="1"/>
</dbReference>
<dbReference type="SMART" id="SM00822">
    <property type="entry name" value="PKS_KR"/>
    <property type="match status" value="1"/>
</dbReference>
<evidence type="ECO:0000256" key="2">
    <source>
        <dbReference type="ARBA" id="ARBA00023002"/>
    </source>
</evidence>
<comment type="similarity">
    <text evidence="1">Belongs to the short-chain dehydrogenases/reductases (SDR) family.</text>
</comment>
<dbReference type="PRINTS" id="PR00080">
    <property type="entry name" value="SDRFAMILY"/>
</dbReference>
<dbReference type="PANTHER" id="PTHR43639">
    <property type="entry name" value="OXIDOREDUCTASE, SHORT-CHAIN DEHYDROGENASE/REDUCTASE FAMILY (AFU_ORTHOLOGUE AFUA_5G02870)"/>
    <property type="match status" value="1"/>
</dbReference>
<dbReference type="InterPro" id="IPR036291">
    <property type="entry name" value="NAD(P)-bd_dom_sf"/>
</dbReference>
<sequence length="246" mass="25226">MSELTGKVAFVTGGSRGIGEAIVRRLAAQGAQVVFTYVNSEDKARAVASDLEVAGHRVTALRVDSADAAALQRAVNDTAKRLGRLDIVVNNAGIGGKGAFEAVTLEQIDQMLAVNTRAAFVVAQAAVRHMGEGGRIISLGSNLAERVPFAGATLYAMSKSALLGFTRGLARDLGPRGITVNLVQPGATDTDMNPASGPTAELQRGLMAIPRYGDARAVAGLVAWLASPEAQSTTGASLVVDGGTNA</sequence>
<proteinExistence type="inferred from homology"/>
<accession>A0ABT5D2X8</accession>
<dbReference type="InterPro" id="IPR002347">
    <property type="entry name" value="SDR_fam"/>
</dbReference>
<reference evidence="4 5" key="1">
    <citation type="submission" date="2022-11" db="EMBL/GenBank/DDBJ databases">
        <title>Minimal conservation of predation-associated metabolite biosynthetic gene clusters underscores biosynthetic potential of Myxococcota including descriptions for ten novel species: Archangium lansinium sp. nov., Myxococcus landrumus sp. nov., Nannocystis bai.</title>
        <authorList>
            <person name="Ahearne A."/>
            <person name="Stevens C."/>
            <person name="Dowd S."/>
        </authorList>
    </citation>
    <scope>NUCLEOTIDE SEQUENCE [LARGE SCALE GENOMIC DNA]</scope>
    <source>
        <strain evidence="4 5">NCWAL01</strain>
    </source>
</reference>
<evidence type="ECO:0000259" key="3">
    <source>
        <dbReference type="SMART" id="SM00822"/>
    </source>
</evidence>
<comment type="caution">
    <text evidence="4">The sequence shown here is derived from an EMBL/GenBank/DDBJ whole genome shotgun (WGS) entry which is preliminary data.</text>
</comment>
<dbReference type="Gene3D" id="3.40.50.720">
    <property type="entry name" value="NAD(P)-binding Rossmann-like Domain"/>
    <property type="match status" value="1"/>
</dbReference>
<dbReference type="InterPro" id="IPR020904">
    <property type="entry name" value="Sc_DH/Rdtase_CS"/>
</dbReference>
<evidence type="ECO:0000313" key="4">
    <source>
        <dbReference type="EMBL" id="MDC0708023.1"/>
    </source>
</evidence>